<dbReference type="AlphaFoldDB" id="A0A4C1VZT3"/>
<sequence>MGSTSYRTNAVSVRVVQHYSNRFDSGNFDVKDELNSGQPVTDKVNAILEKIEQDRHGVFINYVRRLGKLGLISKAKAKLYIGQDEIMHEEWDRDHDGHNVISQYKRGSFMHTMSIRAKPAA</sequence>
<comment type="caution">
    <text evidence="1">The sequence shown here is derived from an EMBL/GenBank/DDBJ whole genome shotgun (WGS) entry which is preliminary data.</text>
</comment>
<name>A0A4C1VZT3_EUMVA</name>
<evidence type="ECO:0000313" key="1">
    <source>
        <dbReference type="EMBL" id="GBP43424.1"/>
    </source>
</evidence>
<dbReference type="Proteomes" id="UP000299102">
    <property type="component" value="Unassembled WGS sequence"/>
</dbReference>
<proteinExistence type="predicted"/>
<protein>
    <submittedName>
        <fullName evidence="1">Uncharacterized protein</fullName>
    </submittedName>
</protein>
<dbReference type="EMBL" id="BGZK01000435">
    <property type="protein sequence ID" value="GBP43424.1"/>
    <property type="molecule type" value="Genomic_DNA"/>
</dbReference>
<dbReference type="OrthoDB" id="616263at2759"/>
<reference evidence="1 2" key="1">
    <citation type="journal article" date="2019" name="Commun. Biol.">
        <title>The bagworm genome reveals a unique fibroin gene that provides high tensile strength.</title>
        <authorList>
            <person name="Kono N."/>
            <person name="Nakamura H."/>
            <person name="Ohtoshi R."/>
            <person name="Tomita M."/>
            <person name="Numata K."/>
            <person name="Arakawa K."/>
        </authorList>
    </citation>
    <scope>NUCLEOTIDE SEQUENCE [LARGE SCALE GENOMIC DNA]</scope>
</reference>
<evidence type="ECO:0000313" key="2">
    <source>
        <dbReference type="Proteomes" id="UP000299102"/>
    </source>
</evidence>
<accession>A0A4C1VZT3</accession>
<keyword evidence="2" id="KW-1185">Reference proteome</keyword>
<organism evidence="1 2">
    <name type="scientific">Eumeta variegata</name>
    <name type="common">Bagworm moth</name>
    <name type="synonym">Eumeta japonica</name>
    <dbReference type="NCBI Taxonomy" id="151549"/>
    <lineage>
        <taxon>Eukaryota</taxon>
        <taxon>Metazoa</taxon>
        <taxon>Ecdysozoa</taxon>
        <taxon>Arthropoda</taxon>
        <taxon>Hexapoda</taxon>
        <taxon>Insecta</taxon>
        <taxon>Pterygota</taxon>
        <taxon>Neoptera</taxon>
        <taxon>Endopterygota</taxon>
        <taxon>Lepidoptera</taxon>
        <taxon>Glossata</taxon>
        <taxon>Ditrysia</taxon>
        <taxon>Tineoidea</taxon>
        <taxon>Psychidae</taxon>
        <taxon>Oiketicinae</taxon>
        <taxon>Eumeta</taxon>
    </lineage>
</organism>
<gene>
    <name evidence="1" type="ORF">EVAR_33952_1</name>
</gene>